<gene>
    <name evidence="2" type="ORF">C6P46_001417</name>
</gene>
<feature type="signal peptide" evidence="1">
    <location>
        <begin position="1"/>
        <end position="17"/>
    </location>
</feature>
<sequence>MLSSAFFLPLLAVLASAAPTPGGGEGPGVDVVKQSNFKEHELAAKISLKEICYRNLYADVSKYKVKYQKEVLAKDAKGQNVFLFDGIKKDVNDKEFYYEEFCYKQFN</sequence>
<name>A0A9P6VSZ3_RHOMI</name>
<keyword evidence="1" id="KW-0732">Signal</keyword>
<reference evidence="2 3" key="1">
    <citation type="submission" date="2020-11" db="EMBL/GenBank/DDBJ databases">
        <title>Kefir isolates.</title>
        <authorList>
            <person name="Marcisauskas S."/>
            <person name="Kim Y."/>
            <person name="Blasche S."/>
        </authorList>
    </citation>
    <scope>NUCLEOTIDE SEQUENCE [LARGE SCALE GENOMIC DNA]</scope>
    <source>
        <strain evidence="2 3">KR</strain>
    </source>
</reference>
<protein>
    <submittedName>
        <fullName evidence="2">Uncharacterized protein</fullName>
    </submittedName>
</protein>
<feature type="non-terminal residue" evidence="2">
    <location>
        <position position="107"/>
    </location>
</feature>
<feature type="chain" id="PRO_5040348041" evidence="1">
    <location>
        <begin position="18"/>
        <end position="107"/>
    </location>
</feature>
<dbReference type="Proteomes" id="UP000777482">
    <property type="component" value="Unassembled WGS sequence"/>
</dbReference>
<evidence type="ECO:0000313" key="2">
    <source>
        <dbReference type="EMBL" id="KAG0654773.1"/>
    </source>
</evidence>
<proteinExistence type="predicted"/>
<dbReference type="EMBL" id="PUHQ01000139">
    <property type="protein sequence ID" value="KAG0654773.1"/>
    <property type="molecule type" value="Genomic_DNA"/>
</dbReference>
<dbReference type="AlphaFoldDB" id="A0A9P6VSZ3"/>
<keyword evidence="3" id="KW-1185">Reference proteome</keyword>
<evidence type="ECO:0000313" key="3">
    <source>
        <dbReference type="Proteomes" id="UP000777482"/>
    </source>
</evidence>
<dbReference type="OrthoDB" id="2527721at2759"/>
<organism evidence="2 3">
    <name type="scientific">Rhodotorula mucilaginosa</name>
    <name type="common">Yeast</name>
    <name type="synonym">Rhodotorula rubra</name>
    <dbReference type="NCBI Taxonomy" id="5537"/>
    <lineage>
        <taxon>Eukaryota</taxon>
        <taxon>Fungi</taxon>
        <taxon>Dikarya</taxon>
        <taxon>Basidiomycota</taxon>
        <taxon>Pucciniomycotina</taxon>
        <taxon>Microbotryomycetes</taxon>
        <taxon>Sporidiobolales</taxon>
        <taxon>Sporidiobolaceae</taxon>
        <taxon>Rhodotorula</taxon>
    </lineage>
</organism>
<accession>A0A9P6VSZ3</accession>
<evidence type="ECO:0000256" key="1">
    <source>
        <dbReference type="SAM" id="SignalP"/>
    </source>
</evidence>
<comment type="caution">
    <text evidence="2">The sequence shown here is derived from an EMBL/GenBank/DDBJ whole genome shotgun (WGS) entry which is preliminary data.</text>
</comment>